<keyword evidence="2" id="KW-1185">Reference proteome</keyword>
<evidence type="ECO:0008006" key="3">
    <source>
        <dbReference type="Google" id="ProtNLM"/>
    </source>
</evidence>
<name>A0ABM9K1B0_9RALS</name>
<proteinExistence type="predicted"/>
<evidence type="ECO:0000313" key="2">
    <source>
        <dbReference type="Proteomes" id="UP001189813"/>
    </source>
</evidence>
<gene>
    <name evidence="1" type="ORF">LMG19083_05018</name>
</gene>
<comment type="caution">
    <text evidence="1">The sequence shown here is derived from an EMBL/GenBank/DDBJ whole genome shotgun (WGS) entry which is preliminary data.</text>
</comment>
<reference evidence="1 2" key="1">
    <citation type="submission" date="2023-07" db="EMBL/GenBank/DDBJ databases">
        <authorList>
            <person name="Peeters C."/>
        </authorList>
    </citation>
    <scope>NUCLEOTIDE SEQUENCE [LARGE SCALE GENOMIC DNA]</scope>
    <source>
        <strain evidence="1 2">LMG 19083</strain>
    </source>
</reference>
<dbReference type="EMBL" id="CATZBU010000034">
    <property type="protein sequence ID" value="CAJ0809769.1"/>
    <property type="molecule type" value="Genomic_DNA"/>
</dbReference>
<dbReference type="Proteomes" id="UP001189813">
    <property type="component" value="Unassembled WGS sequence"/>
</dbReference>
<accession>A0ABM9K1B0</accession>
<sequence>MYRCSLTVAFCLSQKHAALGDPASQIDLLLRKPDTLGVGRATYVQVAAGSQRRLVFTYSHLELPPRLGNVTANAGCKTARPVHFTLRVLNYFGRGLFLRNSGRIEPMTVFIALGC</sequence>
<evidence type="ECO:0000313" key="1">
    <source>
        <dbReference type="EMBL" id="CAJ0809769.1"/>
    </source>
</evidence>
<organism evidence="1 2">
    <name type="scientific">Ralstonia psammae</name>
    <dbReference type="NCBI Taxonomy" id="3058598"/>
    <lineage>
        <taxon>Bacteria</taxon>
        <taxon>Pseudomonadati</taxon>
        <taxon>Pseudomonadota</taxon>
        <taxon>Betaproteobacteria</taxon>
        <taxon>Burkholderiales</taxon>
        <taxon>Burkholderiaceae</taxon>
        <taxon>Ralstonia</taxon>
    </lineage>
</organism>
<protein>
    <recommendedName>
        <fullName evidence="3">Secreted protein</fullName>
    </recommendedName>
</protein>